<proteinExistence type="predicted"/>
<evidence type="ECO:0000313" key="2">
    <source>
        <dbReference type="EMBL" id="QQM38355.1"/>
    </source>
</evidence>
<organism evidence="2 3">
    <name type="scientific">Streptomyces liliifuscus</name>
    <dbReference type="NCBI Taxonomy" id="2797636"/>
    <lineage>
        <taxon>Bacteria</taxon>
        <taxon>Bacillati</taxon>
        <taxon>Actinomycetota</taxon>
        <taxon>Actinomycetes</taxon>
        <taxon>Kitasatosporales</taxon>
        <taxon>Streptomycetaceae</taxon>
        <taxon>Streptomyces</taxon>
    </lineage>
</organism>
<name>A0A7T7HZS3_9ACTN</name>
<feature type="region of interest" description="Disordered" evidence="1">
    <location>
        <begin position="1"/>
        <end position="30"/>
    </location>
</feature>
<keyword evidence="3" id="KW-1185">Reference proteome</keyword>
<gene>
    <name evidence="2" type="ORF">JEQ17_01930</name>
</gene>
<reference evidence="2 3" key="1">
    <citation type="submission" date="2020-12" db="EMBL/GenBank/DDBJ databases">
        <title>A novel species.</title>
        <authorList>
            <person name="Li K."/>
        </authorList>
    </citation>
    <scope>NUCLEOTIDE SEQUENCE [LARGE SCALE GENOMIC DNA]</scope>
    <source>
        <strain evidence="2 3">ZYC-3</strain>
    </source>
</reference>
<protein>
    <submittedName>
        <fullName evidence="2">Uncharacterized protein</fullName>
    </submittedName>
</protein>
<sequence length="106" mass="11638">MTPWSNDNLGSGAYVDPYAAPDPRDNTWPTPVQAGDDLDYFLPPPNPAERLSRILAPRDERRLALNATLTAAGIPPMPEDRAVIDQLSALPADVSTAIQRWLHHTL</sequence>
<dbReference type="RefSeq" id="WP_200393524.1">
    <property type="nucleotide sequence ID" value="NZ_CP066831.1"/>
</dbReference>
<evidence type="ECO:0000313" key="3">
    <source>
        <dbReference type="Proteomes" id="UP000595636"/>
    </source>
</evidence>
<accession>A0A7T7HZS3</accession>
<dbReference type="Proteomes" id="UP000595636">
    <property type="component" value="Chromosome"/>
</dbReference>
<dbReference type="KEGG" id="slf:JEQ17_01930"/>
<evidence type="ECO:0000256" key="1">
    <source>
        <dbReference type="SAM" id="MobiDB-lite"/>
    </source>
</evidence>
<dbReference type="AlphaFoldDB" id="A0A7T7HZS3"/>
<dbReference type="EMBL" id="CP066831">
    <property type="protein sequence ID" value="QQM38355.1"/>
    <property type="molecule type" value="Genomic_DNA"/>
</dbReference>